<evidence type="ECO:0000313" key="9">
    <source>
        <dbReference type="Proteomes" id="UP000003786"/>
    </source>
</evidence>
<dbReference type="GeneID" id="20716549"/>
<dbReference type="KEGG" id="tot:TOT_040000489"/>
<evidence type="ECO:0000259" key="7">
    <source>
        <dbReference type="Pfam" id="PF21505"/>
    </source>
</evidence>
<feature type="region of interest" description="Disordered" evidence="5">
    <location>
        <begin position="886"/>
        <end position="908"/>
    </location>
</feature>
<dbReference type="PANTHER" id="PTHR10943:SF2">
    <property type="entry name" value="26S PROTEASOME NON-ATPASE REGULATORY SUBUNIT 1"/>
    <property type="match status" value="1"/>
</dbReference>
<dbReference type="Pfam" id="PF01851">
    <property type="entry name" value="PC_rep"/>
    <property type="match status" value="1"/>
</dbReference>
<evidence type="ECO:0000256" key="3">
    <source>
        <dbReference type="ARBA" id="ARBA00022942"/>
    </source>
</evidence>
<dbReference type="Pfam" id="PF13646">
    <property type="entry name" value="HEAT_2"/>
    <property type="match status" value="1"/>
</dbReference>
<evidence type="ECO:0000256" key="2">
    <source>
        <dbReference type="ARBA" id="ARBA00022737"/>
    </source>
</evidence>
<dbReference type="Pfam" id="PF21505">
    <property type="entry name" value="RPN2_N"/>
    <property type="match status" value="1"/>
</dbReference>
<organism evidence="8 9">
    <name type="scientific">Theileria orientalis strain Shintoku</name>
    <dbReference type="NCBI Taxonomy" id="869250"/>
    <lineage>
        <taxon>Eukaryota</taxon>
        <taxon>Sar</taxon>
        <taxon>Alveolata</taxon>
        <taxon>Apicomplexa</taxon>
        <taxon>Aconoidasida</taxon>
        <taxon>Piroplasmida</taxon>
        <taxon>Theileriidae</taxon>
        <taxon>Theileria</taxon>
    </lineage>
</organism>
<dbReference type="Pfam" id="PF18004">
    <property type="entry name" value="RPN2_C"/>
    <property type="match status" value="1"/>
</dbReference>
<dbReference type="InterPro" id="IPR002015">
    <property type="entry name" value="Proteasome/cyclosome_rpt"/>
</dbReference>
<dbReference type="PIRSF" id="PIRSF015947">
    <property type="entry name" value="26S_Psome_Rpn2"/>
    <property type="match status" value="1"/>
</dbReference>
<accession>J4C4F9</accession>
<feature type="compositionally biased region" description="Basic and acidic residues" evidence="5">
    <location>
        <begin position="846"/>
        <end position="860"/>
    </location>
</feature>
<dbReference type="VEuPathDB" id="PiroplasmaDB:TOT_040000489"/>
<dbReference type="STRING" id="869250.J4C4F9"/>
<feature type="domain" description="26S proteasome regulatory subunit RPN2 C-terminal" evidence="6">
    <location>
        <begin position="784"/>
        <end position="985"/>
    </location>
</feature>
<dbReference type="eggNOG" id="KOG2062">
    <property type="taxonomic scope" value="Eukaryota"/>
</dbReference>
<feature type="domain" description="26S proteasome non-ATPase regulatory subunit 1/RPN2 N-terminal" evidence="7">
    <location>
        <begin position="21"/>
        <end position="324"/>
    </location>
</feature>
<proteinExistence type="inferred from homology"/>
<keyword evidence="2" id="KW-0677">Repeat</keyword>
<dbReference type="Proteomes" id="UP000003786">
    <property type="component" value="Chromosome 4"/>
</dbReference>
<dbReference type="InterPro" id="IPR011989">
    <property type="entry name" value="ARM-like"/>
</dbReference>
<dbReference type="GO" id="GO:0008540">
    <property type="term" value="C:proteasome regulatory particle, base subcomplex"/>
    <property type="evidence" value="ECO:0007669"/>
    <property type="project" value="UniProtKB-UniRule"/>
</dbReference>
<dbReference type="EMBL" id="AP011949">
    <property type="protein sequence ID" value="BAM42116.1"/>
    <property type="molecule type" value="Genomic_DNA"/>
</dbReference>
<keyword evidence="9" id="KW-1185">Reference proteome</keyword>
<dbReference type="OrthoDB" id="261572at2759"/>
<dbReference type="GO" id="GO:0042176">
    <property type="term" value="P:regulation of protein catabolic process"/>
    <property type="evidence" value="ECO:0007669"/>
    <property type="project" value="UniProtKB-UniRule"/>
</dbReference>
<feature type="region of interest" description="Disordered" evidence="5">
    <location>
        <begin position="845"/>
        <end position="868"/>
    </location>
</feature>
<dbReference type="RefSeq" id="XP_009692417.1">
    <property type="nucleotide sequence ID" value="XM_009694122.1"/>
</dbReference>
<dbReference type="InterPro" id="IPR040623">
    <property type="entry name" value="RPN2_C"/>
</dbReference>
<protein>
    <submittedName>
        <fullName evidence="8">26S proteasome regulatory subunit</fullName>
    </submittedName>
</protein>
<dbReference type="InterPro" id="IPR048570">
    <property type="entry name" value="PSMD1_RPN2_N"/>
</dbReference>
<dbReference type="OMA" id="IMFGRQE"/>
<dbReference type="GO" id="GO:0030234">
    <property type="term" value="F:enzyme regulator activity"/>
    <property type="evidence" value="ECO:0007669"/>
    <property type="project" value="UniProtKB-UniRule"/>
</dbReference>
<sequence>MVNDVEMAILSTGEYLAELDSAESVLALLEEKQASCRELGLSQLDKIVDYFWPEVVDNLPLLEDIFQDRSFKARKLAALIISKVYYHLEEYTQALQYALNAGDYFKTGEASEYTNIMLAKAVEEFVRLNSSKYEEGDKFQPEFDSQTLASLESLVQKMMFSSAAAGEESQAMGIALDSRRIDLVLKLFETNKDRNKMLNYTMALLANVYSKTFRDVVYEKLRDILLQSSSLLELNFTNLCMCLYHLNDHERMAALLNDLIVSGNHLKAYQIAYDLVDIGDQKFLKQLQESQLYAKSSMAVERLKYILSGTSTIELYLQFLHRKNHTDLRLLDQIMQLHTSSYEQQAMIIKKTTSVDQRNSIIHNAIVISHALMQAGTCCDTFLRDNLTWLSKANNWSKFTATSSLGVIHKGFSKESIKLLSSYLPSGSGTASYSEGGSLYALGLIHSNHFDAPARDLLLNSLRNEEGEESLHHGAALGLGLVCMGQCDFELYEELKGLMFRNSAVPGQAAAIAIGLLMLGSGSETVVDELYTFSYETQHEKIIRACVLAIAMVVYQREKHADNIINKLCHDNDAIIRYGGMFCYAMAYCGTGSSTAVKHLLYSAVSDVSDDVRRAAVISLGFVLCNTPDQVPKVLKLLSGSYNPHVRYGVTLALGVSCAATASPEATKILQRLSTDRSEFVRQGAFIGWGLVLQQSNYESLCEVNGVRETYLSVIGDKHQDVMARFGAILGLGLMSAGGQNCITSLYTCRGNMRREAVIGFLMFSQMWYWHSFIHFVCMTFQPTCFIGLNEELRVPVGYKVLCTAPPKQFDYIPPINKTSSQDKKDEVTAVLSVSAKRNAWLSHKTKPDVEAEKSDKPTLDDSSSVLSDGKSMRAEISSIAATLGHSSRDSCAGSSVDNTHDVSMASDSGDLSISKMDIYDATLEALKSKHFESFTAQLENPCRMLPRQAPFCNCKDQRYEPVFPDRNYGITLLVDSLPNEPEEYLIYDGGEPEAPPFTPFELTE</sequence>
<evidence type="ECO:0000259" key="6">
    <source>
        <dbReference type="Pfam" id="PF18004"/>
    </source>
</evidence>
<dbReference type="Gene3D" id="1.25.10.10">
    <property type="entry name" value="Leucine-rich Repeat Variant"/>
    <property type="match status" value="1"/>
</dbReference>
<evidence type="ECO:0000256" key="1">
    <source>
        <dbReference type="ARBA" id="ARBA00006308"/>
    </source>
</evidence>
<dbReference type="GO" id="GO:0005634">
    <property type="term" value="C:nucleus"/>
    <property type="evidence" value="ECO:0007669"/>
    <property type="project" value="TreeGrafter"/>
</dbReference>
<name>J4C4F9_THEOR</name>
<dbReference type="PANTHER" id="PTHR10943">
    <property type="entry name" value="26S PROTEASOME NON-ATPASE REGULATORY SUBUNIT"/>
    <property type="match status" value="1"/>
</dbReference>
<comment type="similarity">
    <text evidence="1 4">Belongs to the proteasome subunit S1 family.</text>
</comment>
<gene>
    <name evidence="8" type="ORF">TOT_040000489</name>
</gene>
<evidence type="ECO:0000313" key="8">
    <source>
        <dbReference type="EMBL" id="BAM42116.1"/>
    </source>
</evidence>
<keyword evidence="3 4" id="KW-0647">Proteasome</keyword>
<dbReference type="AlphaFoldDB" id="J4C4F9"/>
<evidence type="ECO:0000256" key="4">
    <source>
        <dbReference type="PIRNR" id="PIRNR015947"/>
    </source>
</evidence>
<dbReference type="GO" id="GO:0034515">
    <property type="term" value="C:proteasome storage granule"/>
    <property type="evidence" value="ECO:0007669"/>
    <property type="project" value="TreeGrafter"/>
</dbReference>
<evidence type="ECO:0000256" key="5">
    <source>
        <dbReference type="SAM" id="MobiDB-lite"/>
    </source>
</evidence>
<dbReference type="InterPro" id="IPR016024">
    <property type="entry name" value="ARM-type_fold"/>
</dbReference>
<dbReference type="InterPro" id="IPR016642">
    <property type="entry name" value="26S_Psome_Rpn2"/>
</dbReference>
<dbReference type="SUPFAM" id="SSF48371">
    <property type="entry name" value="ARM repeat"/>
    <property type="match status" value="1"/>
</dbReference>
<dbReference type="FunFam" id="1.25.10.10:FF:000017">
    <property type="entry name" value="26S proteasome non-ATPase regulatory subunit 1"/>
    <property type="match status" value="1"/>
</dbReference>
<reference evidence="8 9" key="1">
    <citation type="journal article" date="2012" name="MBio">
        <title>Comparative genome analysis of three eukaryotic parasites with differing abilities to transform leukocytes reveals key mediators of Theileria-induced leukocyte transformation.</title>
        <authorList>
            <person name="Hayashida K."/>
            <person name="Hara Y."/>
            <person name="Abe T."/>
            <person name="Yamasaki C."/>
            <person name="Toyoda A."/>
            <person name="Kosuge T."/>
            <person name="Suzuki Y."/>
            <person name="Sato Y."/>
            <person name="Kawashima S."/>
            <person name="Katayama T."/>
            <person name="Wakaguri H."/>
            <person name="Inoue N."/>
            <person name="Homma K."/>
            <person name="Tada-Umezaki M."/>
            <person name="Yagi Y."/>
            <person name="Fujii Y."/>
            <person name="Habara T."/>
            <person name="Kanehisa M."/>
            <person name="Watanabe H."/>
            <person name="Ito K."/>
            <person name="Gojobori T."/>
            <person name="Sugawara H."/>
            <person name="Imanishi T."/>
            <person name="Weir W."/>
            <person name="Gardner M."/>
            <person name="Pain A."/>
            <person name="Shiels B."/>
            <person name="Hattori M."/>
            <person name="Nene V."/>
            <person name="Sugimoto C."/>
        </authorList>
    </citation>
    <scope>NUCLEOTIDE SEQUENCE [LARGE SCALE GENOMIC DNA]</scope>
    <source>
        <strain evidence="8 9">Shintoku</strain>
    </source>
</reference>
<dbReference type="GO" id="GO:0043161">
    <property type="term" value="P:proteasome-mediated ubiquitin-dependent protein catabolic process"/>
    <property type="evidence" value="ECO:0007669"/>
    <property type="project" value="TreeGrafter"/>
</dbReference>